<dbReference type="Proteomes" id="UP000228781">
    <property type="component" value="Unassembled WGS sequence"/>
</dbReference>
<organism evidence="2 3">
    <name type="scientific">candidate division WWE3 bacterium CG_4_9_14_0_2_um_filter_48_10</name>
    <dbReference type="NCBI Taxonomy" id="1975078"/>
    <lineage>
        <taxon>Bacteria</taxon>
        <taxon>Katanobacteria</taxon>
    </lineage>
</organism>
<proteinExistence type="inferred from homology"/>
<reference evidence="3" key="1">
    <citation type="submission" date="2017-09" db="EMBL/GenBank/DDBJ databases">
        <title>Depth-based differentiation of microbial function through sediment-hosted aquifers and enrichment of novel symbionts in the deep terrestrial subsurface.</title>
        <authorList>
            <person name="Probst A.J."/>
            <person name="Ladd B."/>
            <person name="Jarett J.K."/>
            <person name="Geller-Mcgrath D.E."/>
            <person name="Sieber C.M.K."/>
            <person name="Emerson J.B."/>
            <person name="Anantharaman K."/>
            <person name="Thomas B.C."/>
            <person name="Malmstrom R."/>
            <person name="Stieglmeier M."/>
            <person name="Klingl A."/>
            <person name="Woyke T."/>
            <person name="Ryan C.M."/>
            <person name="Banfield J.F."/>
        </authorList>
    </citation>
    <scope>NUCLEOTIDE SEQUENCE [LARGE SCALE GENOMIC DNA]</scope>
</reference>
<evidence type="ECO:0000256" key="1">
    <source>
        <dbReference type="ARBA" id="ARBA00006018"/>
    </source>
</evidence>
<dbReference type="GO" id="GO:0005506">
    <property type="term" value="F:iron ion binding"/>
    <property type="evidence" value="ECO:0007669"/>
    <property type="project" value="TreeGrafter"/>
</dbReference>
<comment type="similarity">
    <text evidence="1">Belongs to the HupF/HypC family.</text>
</comment>
<dbReference type="GO" id="GO:1902670">
    <property type="term" value="F:carbon dioxide binding"/>
    <property type="evidence" value="ECO:0007669"/>
    <property type="project" value="TreeGrafter"/>
</dbReference>
<dbReference type="InterPro" id="IPR001109">
    <property type="entry name" value="Hydrogenase_HupF/HypC"/>
</dbReference>
<dbReference type="PANTHER" id="PTHR35177:SF2">
    <property type="entry name" value="HYDROGENASE MATURATION FACTOR HYBG"/>
    <property type="match status" value="1"/>
</dbReference>
<dbReference type="GO" id="GO:0051604">
    <property type="term" value="P:protein maturation"/>
    <property type="evidence" value="ECO:0007669"/>
    <property type="project" value="TreeGrafter"/>
</dbReference>
<evidence type="ECO:0000313" key="2">
    <source>
        <dbReference type="EMBL" id="PJC22904.1"/>
    </source>
</evidence>
<comment type="caution">
    <text evidence="2">The sequence shown here is derived from an EMBL/GenBank/DDBJ whole genome shotgun (WGS) entry which is preliminary data.</text>
</comment>
<accession>A0A2M8EJJ5</accession>
<dbReference type="PANTHER" id="PTHR35177">
    <property type="entry name" value="HYDROGENASE MATURATION FACTOR HYBG"/>
    <property type="match status" value="1"/>
</dbReference>
<gene>
    <name evidence="2" type="primary">hypC</name>
    <name evidence="2" type="ORF">CO059_01365</name>
</gene>
<dbReference type="NCBIfam" id="TIGR00074">
    <property type="entry name" value="hypC_hupF"/>
    <property type="match status" value="1"/>
</dbReference>
<dbReference type="Pfam" id="PF01455">
    <property type="entry name" value="HupF_HypC"/>
    <property type="match status" value="1"/>
</dbReference>
<evidence type="ECO:0000313" key="3">
    <source>
        <dbReference type="Proteomes" id="UP000228781"/>
    </source>
</evidence>
<dbReference type="EMBL" id="PFSK01000016">
    <property type="protein sequence ID" value="PJC22904.1"/>
    <property type="molecule type" value="Genomic_DNA"/>
</dbReference>
<dbReference type="PRINTS" id="PR00445">
    <property type="entry name" value="HUPFHYPC"/>
</dbReference>
<sequence>MCLATPVKVIKLKKDKATVDALGEKLEVDISLLKGVKVGDYLLAKGELAIQKLPRQEAEKILQLTREACNC</sequence>
<protein>
    <submittedName>
        <fullName evidence="2">HypC/HybG/HupF family hydrogenase formation chaperone</fullName>
    </submittedName>
</protein>
<dbReference type="SUPFAM" id="SSF159127">
    <property type="entry name" value="HupF/HypC-like"/>
    <property type="match status" value="1"/>
</dbReference>
<name>A0A2M8EJJ5_UNCKA</name>
<dbReference type="AlphaFoldDB" id="A0A2M8EJJ5"/>
<dbReference type="Gene3D" id="2.30.30.140">
    <property type="match status" value="1"/>
</dbReference>